<name>A0ABU0X2N0_9PSEU</name>
<proteinExistence type="predicted"/>
<keyword evidence="4" id="KW-1185">Reference proteome</keyword>
<dbReference type="Proteomes" id="UP001225605">
    <property type="component" value="Unassembled WGS sequence"/>
</dbReference>
<reference evidence="3 4" key="1">
    <citation type="submission" date="2017-06" db="EMBL/GenBank/DDBJ databases">
        <title>Cultured bacterium strain Saccharothrix yanglingensis Hhs.015.</title>
        <authorList>
            <person name="Xia Y."/>
        </authorList>
    </citation>
    <scope>NUCLEOTIDE SEQUENCE [LARGE SCALE GENOMIC DNA]</scope>
    <source>
        <strain evidence="3 4">Hhs.015</strain>
    </source>
</reference>
<evidence type="ECO:0000259" key="2">
    <source>
        <dbReference type="Pfam" id="PF05239"/>
    </source>
</evidence>
<feature type="region of interest" description="Disordered" evidence="1">
    <location>
        <begin position="93"/>
        <end position="126"/>
    </location>
</feature>
<protein>
    <recommendedName>
        <fullName evidence="2">PRC-barrel domain-containing protein</fullName>
    </recommendedName>
</protein>
<feature type="domain" description="PRC-barrel" evidence="2">
    <location>
        <begin position="6"/>
        <end position="69"/>
    </location>
</feature>
<dbReference type="Pfam" id="PF05239">
    <property type="entry name" value="PRC"/>
    <property type="match status" value="1"/>
</dbReference>
<gene>
    <name evidence="3" type="ORF">CKY47_20745</name>
</gene>
<evidence type="ECO:0000313" key="3">
    <source>
        <dbReference type="EMBL" id="MDQ2586375.1"/>
    </source>
</evidence>
<accession>A0ABU0X2N0</accession>
<sequence>MGMDRTAVDRLYDCDVLDRHGRHIGHVVDLWLSNGRPTWASVRRTAGTALVPIRGAQVRDRRLVVPVDRREVEDAPHVDGGPTAEVHDHYGLSMPEQRLVRHDRAGGSGASAPASPRERQAMRPAR</sequence>
<feature type="compositionally biased region" description="Basic and acidic residues" evidence="1">
    <location>
        <begin position="116"/>
        <end position="126"/>
    </location>
</feature>
<evidence type="ECO:0000256" key="1">
    <source>
        <dbReference type="SAM" id="MobiDB-lite"/>
    </source>
</evidence>
<dbReference type="InterPro" id="IPR014747">
    <property type="entry name" value="Bac_photo_RC_H_C"/>
</dbReference>
<comment type="caution">
    <text evidence="3">The sequence shown here is derived from an EMBL/GenBank/DDBJ whole genome shotgun (WGS) entry which is preliminary data.</text>
</comment>
<dbReference type="InterPro" id="IPR011033">
    <property type="entry name" value="PRC_barrel-like_sf"/>
</dbReference>
<organism evidence="3 4">
    <name type="scientific">Saccharothrix yanglingensis</name>
    <dbReference type="NCBI Taxonomy" id="659496"/>
    <lineage>
        <taxon>Bacteria</taxon>
        <taxon>Bacillati</taxon>
        <taxon>Actinomycetota</taxon>
        <taxon>Actinomycetes</taxon>
        <taxon>Pseudonocardiales</taxon>
        <taxon>Pseudonocardiaceae</taxon>
        <taxon>Saccharothrix</taxon>
    </lineage>
</organism>
<dbReference type="Gene3D" id="3.90.50.10">
    <property type="entry name" value="Photosynthetic Reaction Center, subunit H, domain 2"/>
    <property type="match status" value="1"/>
</dbReference>
<dbReference type="InterPro" id="IPR027275">
    <property type="entry name" value="PRC-brl_dom"/>
</dbReference>
<dbReference type="EMBL" id="NSDM01000008">
    <property type="protein sequence ID" value="MDQ2586375.1"/>
    <property type="molecule type" value="Genomic_DNA"/>
</dbReference>
<evidence type="ECO:0000313" key="4">
    <source>
        <dbReference type="Proteomes" id="UP001225605"/>
    </source>
</evidence>
<dbReference type="SUPFAM" id="SSF50346">
    <property type="entry name" value="PRC-barrel domain"/>
    <property type="match status" value="1"/>
</dbReference>